<dbReference type="SUPFAM" id="SSF47954">
    <property type="entry name" value="Cyclin-like"/>
    <property type="match status" value="2"/>
</dbReference>
<feature type="domain" description="Cyclin C-terminal" evidence="3">
    <location>
        <begin position="411"/>
        <end position="539"/>
    </location>
</feature>
<dbReference type="InterPro" id="IPR004367">
    <property type="entry name" value="Cyclin_C-dom"/>
</dbReference>
<sequence length="554" mass="61921">VLTAKLSRHSVNKMSQTAVETPAAVALNEYFGLESDDSDESLEGSPQRLTPDDLLLGSPVSRDIPDCVSSKSSSGVSESSFSSAESIEITTTKLQRRPPAARISLSESNFEIVPLEPAVNEEELLGDDDFLDGTIDSEEEGLLNGQDLNETKDMDEEDLGFHEVSPLKRERVETGDGQSDNSLCVSPKRPRLEIEEENEHEVEDARDSSAVSEVASETGLSSFIVLREPSKTSTLQEEVREETVQLAADEDDEDAFDVGGVQWNFSSRCAEYLTSAVFVNDIYRVICVREKGCRPDIFEERPLDIDDRLRKDFIDTLLTRKAQLKLSLTSIHLSARLLDSFVNDHECDRKSFVGICIVAVVLASKMEEYESCRFSAVARVLFPFEDEIDIVTLKRLEKTFYACFNFDIDTPTSFLVSNIFHTMVVSTKQQVHLANYLLELSLMDWSMSQHRPTVLAHASVALAHAIAKEATGNPMKFLSDVESLASVERRLSHFSGISFSRFLGRRLIQLFENAPTDAVNIYDRYCTEDELYVAFFEVTEPLKHALSSGRTANK</sequence>
<feature type="region of interest" description="Disordered" evidence="2">
    <location>
        <begin position="35"/>
        <end position="80"/>
    </location>
</feature>
<feature type="region of interest" description="Disordered" evidence="2">
    <location>
        <begin position="163"/>
        <end position="213"/>
    </location>
</feature>
<dbReference type="InterPro" id="IPR039361">
    <property type="entry name" value="Cyclin"/>
</dbReference>
<dbReference type="Proteomes" id="UP001432322">
    <property type="component" value="Unassembled WGS sequence"/>
</dbReference>
<feature type="non-terminal residue" evidence="4">
    <location>
        <position position="1"/>
    </location>
</feature>
<proteinExistence type="predicted"/>
<evidence type="ECO:0000256" key="2">
    <source>
        <dbReference type="SAM" id="MobiDB-lite"/>
    </source>
</evidence>
<keyword evidence="1" id="KW-0195">Cyclin</keyword>
<dbReference type="EMBL" id="BTSY01000005">
    <property type="protein sequence ID" value="GMT27989.1"/>
    <property type="molecule type" value="Genomic_DNA"/>
</dbReference>
<reference evidence="4" key="1">
    <citation type="submission" date="2023-10" db="EMBL/GenBank/DDBJ databases">
        <title>Genome assembly of Pristionchus species.</title>
        <authorList>
            <person name="Yoshida K."/>
            <person name="Sommer R.J."/>
        </authorList>
    </citation>
    <scope>NUCLEOTIDE SEQUENCE</scope>
    <source>
        <strain evidence="4">RS5133</strain>
    </source>
</reference>
<accession>A0AAV5WB80</accession>
<dbReference type="InterPro" id="IPR006671">
    <property type="entry name" value="Cyclin_N"/>
</dbReference>
<protein>
    <recommendedName>
        <fullName evidence="3">Cyclin C-terminal domain-containing protein</fullName>
    </recommendedName>
</protein>
<dbReference type="AlphaFoldDB" id="A0AAV5WB80"/>
<dbReference type="Pfam" id="PF00134">
    <property type="entry name" value="Cyclin_N"/>
    <property type="match status" value="1"/>
</dbReference>
<gene>
    <name evidence="4" type="ORF">PFISCL1PPCAC_19286</name>
</gene>
<comment type="caution">
    <text evidence="4">The sequence shown here is derived from an EMBL/GenBank/DDBJ whole genome shotgun (WGS) entry which is preliminary data.</text>
</comment>
<evidence type="ECO:0000256" key="1">
    <source>
        <dbReference type="ARBA" id="ARBA00023127"/>
    </source>
</evidence>
<feature type="compositionally biased region" description="Acidic residues" evidence="2">
    <location>
        <begin position="194"/>
        <end position="204"/>
    </location>
</feature>
<feature type="compositionally biased region" description="Basic and acidic residues" evidence="2">
    <location>
        <begin position="163"/>
        <end position="174"/>
    </location>
</feature>
<feature type="compositionally biased region" description="Low complexity" evidence="2">
    <location>
        <begin position="69"/>
        <end position="80"/>
    </location>
</feature>
<dbReference type="SMART" id="SM01332">
    <property type="entry name" value="Cyclin_C"/>
    <property type="match status" value="1"/>
</dbReference>
<organism evidence="4 5">
    <name type="scientific">Pristionchus fissidentatus</name>
    <dbReference type="NCBI Taxonomy" id="1538716"/>
    <lineage>
        <taxon>Eukaryota</taxon>
        <taxon>Metazoa</taxon>
        <taxon>Ecdysozoa</taxon>
        <taxon>Nematoda</taxon>
        <taxon>Chromadorea</taxon>
        <taxon>Rhabditida</taxon>
        <taxon>Rhabditina</taxon>
        <taxon>Diplogasteromorpha</taxon>
        <taxon>Diplogasteroidea</taxon>
        <taxon>Neodiplogasteridae</taxon>
        <taxon>Pristionchus</taxon>
    </lineage>
</organism>
<evidence type="ECO:0000313" key="5">
    <source>
        <dbReference type="Proteomes" id="UP001432322"/>
    </source>
</evidence>
<keyword evidence="5" id="KW-1185">Reference proteome</keyword>
<dbReference type="CDD" id="cd20537">
    <property type="entry name" value="CYCLIN_CCNO-like_rpt2"/>
    <property type="match status" value="1"/>
</dbReference>
<dbReference type="Gene3D" id="1.10.472.10">
    <property type="entry name" value="Cyclin-like"/>
    <property type="match status" value="2"/>
</dbReference>
<dbReference type="Pfam" id="PF02984">
    <property type="entry name" value="Cyclin_C"/>
    <property type="match status" value="1"/>
</dbReference>
<dbReference type="InterPro" id="IPR036915">
    <property type="entry name" value="Cyclin-like_sf"/>
</dbReference>
<name>A0AAV5WB80_9BILA</name>
<evidence type="ECO:0000259" key="3">
    <source>
        <dbReference type="SMART" id="SM01332"/>
    </source>
</evidence>
<dbReference type="PANTHER" id="PTHR10177">
    <property type="entry name" value="CYCLINS"/>
    <property type="match status" value="1"/>
</dbReference>
<evidence type="ECO:0000313" key="4">
    <source>
        <dbReference type="EMBL" id="GMT27989.1"/>
    </source>
</evidence>